<feature type="compositionally biased region" description="Polar residues" evidence="1">
    <location>
        <begin position="126"/>
        <end position="146"/>
    </location>
</feature>
<dbReference type="VEuPathDB" id="FungiDB:SCHCODRAFT_02669297"/>
<dbReference type="OrthoDB" id="3012128at2759"/>
<name>D8QA92_SCHCM</name>
<feature type="compositionally biased region" description="Polar residues" evidence="1">
    <location>
        <begin position="373"/>
        <end position="382"/>
    </location>
</feature>
<feature type="compositionally biased region" description="Polar residues" evidence="1">
    <location>
        <begin position="422"/>
        <end position="432"/>
    </location>
</feature>
<feature type="region of interest" description="Disordered" evidence="1">
    <location>
        <begin position="255"/>
        <end position="311"/>
    </location>
</feature>
<feature type="region of interest" description="Disordered" evidence="1">
    <location>
        <begin position="211"/>
        <end position="243"/>
    </location>
</feature>
<feature type="compositionally biased region" description="Pro residues" evidence="1">
    <location>
        <begin position="228"/>
        <end position="238"/>
    </location>
</feature>
<feature type="compositionally biased region" description="Basic and acidic residues" evidence="1">
    <location>
        <begin position="162"/>
        <end position="175"/>
    </location>
</feature>
<dbReference type="EMBL" id="GL377308">
    <property type="protein sequence ID" value="EFI95797.1"/>
    <property type="molecule type" value="Genomic_DNA"/>
</dbReference>
<feature type="compositionally biased region" description="Basic and acidic residues" evidence="1">
    <location>
        <begin position="348"/>
        <end position="372"/>
    </location>
</feature>
<dbReference type="HOGENOM" id="CLU_571283_0_0_1"/>
<sequence>MVVKAIIKSEPPSLRAITRRSSRSRSLHTVNLLSSLFACSPSCLLPLPRHLAARPSCARPSRQHRLEPMPQGLVDSHDALPHAGSVARRLEDSEPIAFSRRHSDTFTVRPSDLQDNPKDAAPPLPTQSSSNLHSPGATRTDSSTVPLNAPRAPLSVTIAAPHVRERRPSTADKPKQGFNWKRTFTRLRSHTVGAPPLPKPAAKPALRVSIPKAPASNTPSPTSVQPATPAPAPAPESLPRPKRASRLARATELFTGFSHTSSVNRSKPTSPSLTSLRLPPGTSSTSNAKQPPPWQASPSHPPSATPDAATKGARLLKRGSISLTKLREKYVAGSSITQLRRAGSWRASGHDGDPNESRETIDEGRVAGEWRSRSGSQPQQDANGYGDGSWGRASVEQLSRSVSRNLGADTVAEVAEEEDESPSSLGQGQQQFKVARPLKGRSKSARCSVVQQPAFVGQWNSDDMSEVIRKLRSLKSDG</sequence>
<evidence type="ECO:0000313" key="3">
    <source>
        <dbReference type="Proteomes" id="UP000007431"/>
    </source>
</evidence>
<organism evidence="3">
    <name type="scientific">Schizophyllum commune (strain H4-8 / FGSC 9210)</name>
    <name type="common">Split gill fungus</name>
    <dbReference type="NCBI Taxonomy" id="578458"/>
    <lineage>
        <taxon>Eukaryota</taxon>
        <taxon>Fungi</taxon>
        <taxon>Dikarya</taxon>
        <taxon>Basidiomycota</taxon>
        <taxon>Agaricomycotina</taxon>
        <taxon>Agaricomycetes</taxon>
        <taxon>Agaricomycetidae</taxon>
        <taxon>Agaricales</taxon>
        <taxon>Schizophyllaceae</taxon>
        <taxon>Schizophyllum</taxon>
    </lineage>
</organism>
<feature type="region of interest" description="Disordered" evidence="1">
    <location>
        <begin position="85"/>
        <end position="181"/>
    </location>
</feature>
<gene>
    <name evidence="2" type="ORF">SCHCODRAFT_85611</name>
</gene>
<evidence type="ECO:0000313" key="2">
    <source>
        <dbReference type="EMBL" id="EFI95797.1"/>
    </source>
</evidence>
<feature type="region of interest" description="Disordered" evidence="1">
    <location>
        <begin position="409"/>
        <end position="447"/>
    </location>
</feature>
<keyword evidence="3" id="KW-1185">Reference proteome</keyword>
<dbReference type="RefSeq" id="XP_003030700.1">
    <property type="nucleotide sequence ID" value="XM_003030654.1"/>
</dbReference>
<dbReference type="Proteomes" id="UP000007431">
    <property type="component" value="Unassembled WGS sequence"/>
</dbReference>
<accession>D8QA92</accession>
<proteinExistence type="predicted"/>
<dbReference type="InParanoid" id="D8QA92"/>
<evidence type="ECO:0000256" key="1">
    <source>
        <dbReference type="SAM" id="MobiDB-lite"/>
    </source>
</evidence>
<dbReference type="AlphaFoldDB" id="D8QA92"/>
<reference evidence="2 3" key="1">
    <citation type="journal article" date="2010" name="Nat. Biotechnol.">
        <title>Genome sequence of the model mushroom Schizophyllum commune.</title>
        <authorList>
            <person name="Ohm R.A."/>
            <person name="de Jong J.F."/>
            <person name="Lugones L.G."/>
            <person name="Aerts A."/>
            <person name="Kothe E."/>
            <person name="Stajich J.E."/>
            <person name="de Vries R.P."/>
            <person name="Record E."/>
            <person name="Levasseur A."/>
            <person name="Baker S.E."/>
            <person name="Bartholomew K.A."/>
            <person name="Coutinho P.M."/>
            <person name="Erdmann S."/>
            <person name="Fowler T.J."/>
            <person name="Gathman A.C."/>
            <person name="Lombard V."/>
            <person name="Henrissat B."/>
            <person name="Knabe N."/>
            <person name="Kuees U."/>
            <person name="Lilly W.W."/>
            <person name="Lindquist E."/>
            <person name="Lucas S."/>
            <person name="Magnuson J.K."/>
            <person name="Piumi F."/>
            <person name="Raudaskoski M."/>
            <person name="Salamov A."/>
            <person name="Schmutz J."/>
            <person name="Schwarze F.W.M.R."/>
            <person name="vanKuyk P.A."/>
            <person name="Horton J.S."/>
            <person name="Grigoriev I.V."/>
            <person name="Woesten H.A.B."/>
        </authorList>
    </citation>
    <scope>NUCLEOTIDE SEQUENCE [LARGE SCALE GENOMIC DNA]</scope>
    <source>
        <strain evidence="3">H4-8 / FGSC 9210</strain>
    </source>
</reference>
<feature type="region of interest" description="Disordered" evidence="1">
    <location>
        <begin position="334"/>
        <end position="392"/>
    </location>
</feature>
<dbReference type="GeneID" id="9592439"/>
<feature type="compositionally biased region" description="Polar residues" evidence="1">
    <location>
        <begin position="257"/>
        <end position="289"/>
    </location>
</feature>
<dbReference type="KEGG" id="scm:SCHCO_02669297"/>
<protein>
    <submittedName>
        <fullName evidence="2">Expressed protein</fullName>
    </submittedName>
</protein>
<feature type="compositionally biased region" description="Low complexity" evidence="1">
    <location>
        <begin position="218"/>
        <end position="227"/>
    </location>
</feature>
<feature type="compositionally biased region" description="Pro residues" evidence="1">
    <location>
        <begin position="290"/>
        <end position="304"/>
    </location>
</feature>